<dbReference type="Proteomes" id="UP000275408">
    <property type="component" value="Unassembled WGS sequence"/>
</dbReference>
<keyword evidence="2" id="KW-1185">Reference proteome</keyword>
<organism evidence="1 2">
    <name type="scientific">Pocillopora damicornis</name>
    <name type="common">Cauliflower coral</name>
    <name type="synonym">Millepora damicornis</name>
    <dbReference type="NCBI Taxonomy" id="46731"/>
    <lineage>
        <taxon>Eukaryota</taxon>
        <taxon>Metazoa</taxon>
        <taxon>Cnidaria</taxon>
        <taxon>Anthozoa</taxon>
        <taxon>Hexacorallia</taxon>
        <taxon>Scleractinia</taxon>
        <taxon>Astrocoeniina</taxon>
        <taxon>Pocilloporidae</taxon>
        <taxon>Pocillopora</taxon>
    </lineage>
</organism>
<name>A0A3M6U6S8_POCDA</name>
<gene>
    <name evidence="1" type="ORF">pdam_00025062</name>
</gene>
<evidence type="ECO:0000313" key="1">
    <source>
        <dbReference type="EMBL" id="RMX49393.1"/>
    </source>
</evidence>
<dbReference type="EMBL" id="RCHS01002145">
    <property type="protein sequence ID" value="RMX49393.1"/>
    <property type="molecule type" value="Genomic_DNA"/>
</dbReference>
<reference evidence="1 2" key="1">
    <citation type="journal article" date="2018" name="Sci. Rep.">
        <title>Comparative analysis of the Pocillopora damicornis genome highlights role of immune system in coral evolution.</title>
        <authorList>
            <person name="Cunning R."/>
            <person name="Bay R.A."/>
            <person name="Gillette P."/>
            <person name="Baker A.C."/>
            <person name="Traylor-Knowles N."/>
        </authorList>
    </citation>
    <scope>NUCLEOTIDE SEQUENCE [LARGE SCALE GENOMIC DNA]</scope>
    <source>
        <strain evidence="1">RSMAS</strain>
        <tissue evidence="1">Whole animal</tissue>
    </source>
</reference>
<feature type="non-terminal residue" evidence="1">
    <location>
        <position position="1"/>
    </location>
</feature>
<sequence>GATALIAAIPVPGLSIVDDAALVFNEVRKYKAQLVIPEEGFERFGRLSSVTQKKFLDLNIKLANAIQLASEAAAEGFAGFARYIPFVGSVIAGASTYVLLRDSLKEIEEVALAVLEQNYLILLRS</sequence>
<evidence type="ECO:0000313" key="2">
    <source>
        <dbReference type="Proteomes" id="UP000275408"/>
    </source>
</evidence>
<accession>A0A3M6U6S8</accession>
<proteinExistence type="predicted"/>
<comment type="caution">
    <text evidence="1">The sequence shown here is derived from an EMBL/GenBank/DDBJ whole genome shotgun (WGS) entry which is preliminary data.</text>
</comment>
<dbReference type="STRING" id="46731.A0A3M6U6S8"/>
<protein>
    <submittedName>
        <fullName evidence="1">Uncharacterized protein</fullName>
    </submittedName>
</protein>
<dbReference type="AlphaFoldDB" id="A0A3M6U6S8"/>